<dbReference type="PANTHER" id="PTHR30069:SF29">
    <property type="entry name" value="HEMOGLOBIN AND HEMOGLOBIN-HAPTOGLOBIN-BINDING PROTEIN 1-RELATED"/>
    <property type="match status" value="1"/>
</dbReference>
<dbReference type="SUPFAM" id="SSF49464">
    <property type="entry name" value="Carboxypeptidase regulatory domain-like"/>
    <property type="match status" value="1"/>
</dbReference>
<reference evidence="10 11" key="1">
    <citation type="submission" date="2014-09" db="EMBL/GenBank/DDBJ databases">
        <title>Draft Genome Sequence of Porphyromonas macacae COT-192_OH2859.</title>
        <authorList>
            <person name="Wallis C."/>
            <person name="Deusch O."/>
            <person name="O'Flynn C."/>
            <person name="Davis I."/>
            <person name="Horsfall A."/>
            <person name="Kirkwood N."/>
            <person name="Harris S."/>
            <person name="Eisen J.A."/>
            <person name="Coil D.A."/>
            <person name="Darling A.E."/>
            <person name="Jospin G."/>
            <person name="Alexiev A."/>
        </authorList>
    </citation>
    <scope>NUCLEOTIDE SEQUENCE [LARGE SCALE GENOMIC DNA]</scope>
    <source>
        <strain evidence="11">COT-192 OH2859</strain>
    </source>
</reference>
<dbReference type="SUPFAM" id="SSF56935">
    <property type="entry name" value="Porins"/>
    <property type="match status" value="1"/>
</dbReference>
<keyword evidence="2 8" id="KW-0813">Transport</keyword>
<evidence type="ECO:0000313" key="10">
    <source>
        <dbReference type="EMBL" id="KGN75659.1"/>
    </source>
</evidence>
<dbReference type="Proteomes" id="UP000030103">
    <property type="component" value="Unassembled WGS sequence"/>
</dbReference>
<evidence type="ECO:0000256" key="5">
    <source>
        <dbReference type="ARBA" id="ARBA00022729"/>
    </source>
</evidence>
<accession>A0A0A2EGV4</accession>
<dbReference type="InterPro" id="IPR037066">
    <property type="entry name" value="Plug_dom_sf"/>
</dbReference>
<dbReference type="GO" id="GO:0015344">
    <property type="term" value="F:siderophore uptake transmembrane transporter activity"/>
    <property type="evidence" value="ECO:0007669"/>
    <property type="project" value="TreeGrafter"/>
</dbReference>
<keyword evidence="7 8" id="KW-0998">Cell outer membrane</keyword>
<evidence type="ECO:0000256" key="8">
    <source>
        <dbReference type="PROSITE-ProRule" id="PRU01360"/>
    </source>
</evidence>
<dbReference type="InterPro" id="IPR036942">
    <property type="entry name" value="Beta-barrel_TonB_sf"/>
</dbReference>
<dbReference type="InterPro" id="IPR039426">
    <property type="entry name" value="TonB-dep_rcpt-like"/>
</dbReference>
<keyword evidence="3 8" id="KW-1134">Transmembrane beta strand</keyword>
<evidence type="ECO:0000256" key="4">
    <source>
        <dbReference type="ARBA" id="ARBA00022692"/>
    </source>
</evidence>
<dbReference type="Pfam" id="PF07715">
    <property type="entry name" value="Plug"/>
    <property type="match status" value="1"/>
</dbReference>
<dbReference type="AlphaFoldDB" id="A0A0A2EGV4"/>
<dbReference type="PROSITE" id="PS52016">
    <property type="entry name" value="TONB_DEPENDENT_REC_3"/>
    <property type="match status" value="1"/>
</dbReference>
<dbReference type="eggNOG" id="COG4206">
    <property type="taxonomic scope" value="Bacteria"/>
</dbReference>
<evidence type="ECO:0000313" key="11">
    <source>
        <dbReference type="Proteomes" id="UP000030103"/>
    </source>
</evidence>
<organism evidence="10 11">
    <name type="scientific">Porphyromonas macacae</name>
    <dbReference type="NCBI Taxonomy" id="28115"/>
    <lineage>
        <taxon>Bacteria</taxon>
        <taxon>Pseudomonadati</taxon>
        <taxon>Bacteroidota</taxon>
        <taxon>Bacteroidia</taxon>
        <taxon>Bacteroidales</taxon>
        <taxon>Porphyromonadaceae</taxon>
        <taxon>Porphyromonas</taxon>
    </lineage>
</organism>
<keyword evidence="11" id="KW-1185">Reference proteome</keyword>
<comment type="subcellular location">
    <subcellularLocation>
        <location evidence="1 8">Cell outer membrane</location>
        <topology evidence="1 8">Multi-pass membrane protein</topology>
    </subcellularLocation>
</comment>
<dbReference type="InterPro" id="IPR008969">
    <property type="entry name" value="CarboxyPept-like_regulatory"/>
</dbReference>
<dbReference type="Pfam" id="PF13715">
    <property type="entry name" value="CarbopepD_reg_2"/>
    <property type="match status" value="1"/>
</dbReference>
<dbReference type="OrthoDB" id="9812892at2"/>
<proteinExistence type="inferred from homology"/>
<comment type="similarity">
    <text evidence="8">Belongs to the TonB-dependent receptor family.</text>
</comment>
<evidence type="ECO:0000256" key="7">
    <source>
        <dbReference type="ARBA" id="ARBA00023237"/>
    </source>
</evidence>
<feature type="domain" description="TonB-dependent receptor plug" evidence="9">
    <location>
        <begin position="134"/>
        <end position="232"/>
    </location>
</feature>
<dbReference type="PANTHER" id="PTHR30069">
    <property type="entry name" value="TONB-DEPENDENT OUTER MEMBRANE RECEPTOR"/>
    <property type="match status" value="1"/>
</dbReference>
<evidence type="ECO:0000256" key="2">
    <source>
        <dbReference type="ARBA" id="ARBA00022448"/>
    </source>
</evidence>
<dbReference type="InterPro" id="IPR012910">
    <property type="entry name" value="Plug_dom"/>
</dbReference>
<dbReference type="GO" id="GO:0009279">
    <property type="term" value="C:cell outer membrane"/>
    <property type="evidence" value="ECO:0007669"/>
    <property type="project" value="UniProtKB-SubCell"/>
</dbReference>
<dbReference type="Gene3D" id="2.40.170.20">
    <property type="entry name" value="TonB-dependent receptor, beta-barrel domain"/>
    <property type="match status" value="1"/>
</dbReference>
<evidence type="ECO:0000256" key="6">
    <source>
        <dbReference type="ARBA" id="ARBA00023136"/>
    </source>
</evidence>
<name>A0A0A2EGV4_9PORP</name>
<evidence type="ECO:0000259" key="9">
    <source>
        <dbReference type="Pfam" id="PF07715"/>
    </source>
</evidence>
<keyword evidence="6 8" id="KW-0472">Membrane</keyword>
<dbReference type="RefSeq" id="WP_036872832.1">
    <property type="nucleotide sequence ID" value="NZ_JRFA01000004.1"/>
</dbReference>
<protein>
    <recommendedName>
        <fullName evidence="9">TonB-dependent receptor plug domain-containing protein</fullName>
    </recommendedName>
</protein>
<evidence type="ECO:0000256" key="1">
    <source>
        <dbReference type="ARBA" id="ARBA00004571"/>
    </source>
</evidence>
<evidence type="ECO:0000256" key="3">
    <source>
        <dbReference type="ARBA" id="ARBA00022452"/>
    </source>
</evidence>
<dbReference type="STRING" id="28115.HQ47_01620"/>
<dbReference type="GO" id="GO:0044718">
    <property type="term" value="P:siderophore transmembrane transport"/>
    <property type="evidence" value="ECO:0007669"/>
    <property type="project" value="TreeGrafter"/>
</dbReference>
<gene>
    <name evidence="10" type="ORF">HQ47_01620</name>
</gene>
<dbReference type="Gene3D" id="2.60.40.1120">
    <property type="entry name" value="Carboxypeptidase-like, regulatory domain"/>
    <property type="match status" value="1"/>
</dbReference>
<keyword evidence="4 8" id="KW-0812">Transmembrane</keyword>
<sequence length="795" mass="89995">MFAKSLFYRVFLISLLVFNLTPVIALSQQAAVKLSGRITDNKGRGLEGAAIGVLNTTIGTHSDTKGFYTLTLAPGRYDIAVMYGGYKTNMVKVVLKSGYNQTKNFSLKLMEHDLDAIHVYGKGAGSRIKEAGFSMNVLEVKPLVNSAIDLSRIVDRSTGVNIRRSGGVGSEMDLTINGLGGNAVRYFLDGIPISSMGSGVTLQNLPVNIVERIEIHKGVVPAELLTDALGGAVNIITKKDNRNYLDATYGIASFGSHQINFNGQYVVPKTSFFIRPTIAYQYSKNDYIMRGVRLWNAQKEIFENKDIRRFHDRYSSLVGQLDFGVRNLRWADVFMISLSGNRIDDELQTGRTQAFVYGKAETKDKGSQVALNYQKRNFLVDNLFAEIYASFTRDNSTLIDTAYRKYAWDGTFTETHKSEVGGRGKSIRQTERPKSIVRLKLSYPFMPGHVLNLNYRFSGLSNKRSDDVDEGFVPSNDRLDRHISSLSYTQLLFDGKWSNNFFAKSYYSKMWVEQKDLPWITKSDDWAGEGSTHNFGYGFATRYAFNSGIAVKLSYEHALRLPSARELLGNASTVYPNFALKPESSHNLNMGAYGNIVFDNVHRLSYEGTFFMRDVKDYIRLVISETEGLAQYGNESSVRVFGGEGEVAYSYKNRADASFNISYIDERSRDKYYPDGSLRITYNNRMPNRPWLVMNSNAGVRFHDLIFPRSELRLNYDLHYVHWFYLTWASYGALKEKGKIPTQWMHSAGVTYSLCDGRYNVSIGVDNLFDSILYDNYKLQKPGRSLSCKLRLFLY</sequence>
<comment type="caution">
    <text evidence="10">The sequence shown here is derived from an EMBL/GenBank/DDBJ whole genome shotgun (WGS) entry which is preliminary data.</text>
</comment>
<keyword evidence="5" id="KW-0732">Signal</keyword>
<dbReference type="EMBL" id="JRFA01000004">
    <property type="protein sequence ID" value="KGN75659.1"/>
    <property type="molecule type" value="Genomic_DNA"/>
</dbReference>
<dbReference type="Gene3D" id="2.170.130.10">
    <property type="entry name" value="TonB-dependent receptor, plug domain"/>
    <property type="match status" value="1"/>
</dbReference>